<dbReference type="AlphaFoldDB" id="A0A6C0CIS1"/>
<accession>A0A6C0CIS1</accession>
<dbReference type="Pfam" id="PF10686">
    <property type="entry name" value="YAcAr"/>
    <property type="match status" value="1"/>
</dbReference>
<dbReference type="SUPFAM" id="SSF102405">
    <property type="entry name" value="MCP/YpsA-like"/>
    <property type="match status" value="1"/>
</dbReference>
<reference evidence="2" key="1">
    <citation type="journal article" date="2020" name="Nature">
        <title>Giant virus diversity and host interactions through global metagenomics.</title>
        <authorList>
            <person name="Schulz F."/>
            <person name="Roux S."/>
            <person name="Paez-Espino D."/>
            <person name="Jungbluth S."/>
            <person name="Walsh D.A."/>
            <person name="Denef V.J."/>
            <person name="McMahon K.D."/>
            <person name="Konstantinidis K.T."/>
            <person name="Eloe-Fadrosh E.A."/>
            <person name="Kyrpides N.C."/>
            <person name="Woyke T."/>
        </authorList>
    </citation>
    <scope>NUCLEOTIDE SEQUENCE</scope>
    <source>
        <strain evidence="2">GVMAG-M-3300021079-18</strain>
    </source>
</reference>
<dbReference type="EMBL" id="MN739413">
    <property type="protein sequence ID" value="QHT03559.1"/>
    <property type="molecule type" value="Genomic_DNA"/>
</dbReference>
<proteinExistence type="predicted"/>
<protein>
    <recommendedName>
        <fullName evidence="1">YspA cpYpsA-related SLOG domain-containing protein</fullName>
    </recommendedName>
</protein>
<name>A0A6C0CIS1_9ZZZZ</name>
<feature type="domain" description="YspA cpYpsA-related SLOG" evidence="1">
    <location>
        <begin position="7"/>
        <end position="75"/>
    </location>
</feature>
<organism evidence="2">
    <name type="scientific">viral metagenome</name>
    <dbReference type="NCBI Taxonomy" id="1070528"/>
    <lineage>
        <taxon>unclassified sequences</taxon>
        <taxon>metagenomes</taxon>
        <taxon>organismal metagenomes</taxon>
    </lineage>
</organism>
<evidence type="ECO:0000313" key="2">
    <source>
        <dbReference type="EMBL" id="QHT03559.1"/>
    </source>
</evidence>
<sequence length="130" mass="14589">MKSPYVLLVVGSRHLECYDVFHKTMGIMLAKWGSAGYSPSLIISGGCRGVDTMAKRYAQEMKHAFEEFPAEWKLYGASAGPKRNTIMVQKADRVIAFVDEHSVGTWDTITKANKFPTKEVVVFKITEVKK</sequence>
<dbReference type="InterPro" id="IPR019627">
    <property type="entry name" value="YAcAr"/>
</dbReference>
<evidence type="ECO:0000259" key="1">
    <source>
        <dbReference type="Pfam" id="PF10686"/>
    </source>
</evidence>